<comment type="caution">
    <text evidence="2">The sequence shown here is derived from an EMBL/GenBank/DDBJ whole genome shotgun (WGS) entry which is preliminary data.</text>
</comment>
<dbReference type="AlphaFoldDB" id="A0A4Y2C2M7"/>
<sequence>MIFQFHLQRTKNKESGRICSLSLGHIDSCTQQILKNYPGKQSGQIKSIPGWRFCPSLHYDSGAGSLTARAGGKRYCCKRPDQERADPPQNTEEKGFPIDGSGHLNASIFPAKKVAAARSSLVPQGGGGKNREREGWQNLHPLASSRAIHVFHIASVLHNWDRNLSIEITENNNGEKEEEDGDLGGQGWVEEKEREEEEEEDEEEQKGER</sequence>
<evidence type="ECO:0000313" key="2">
    <source>
        <dbReference type="EMBL" id="GBL98711.1"/>
    </source>
</evidence>
<name>A0A4Y2C2M7_ARAVE</name>
<proteinExistence type="predicted"/>
<evidence type="ECO:0000313" key="3">
    <source>
        <dbReference type="Proteomes" id="UP000499080"/>
    </source>
</evidence>
<organism evidence="2 3">
    <name type="scientific">Araneus ventricosus</name>
    <name type="common">Orbweaver spider</name>
    <name type="synonym">Epeira ventricosa</name>
    <dbReference type="NCBI Taxonomy" id="182803"/>
    <lineage>
        <taxon>Eukaryota</taxon>
        <taxon>Metazoa</taxon>
        <taxon>Ecdysozoa</taxon>
        <taxon>Arthropoda</taxon>
        <taxon>Chelicerata</taxon>
        <taxon>Arachnida</taxon>
        <taxon>Araneae</taxon>
        <taxon>Araneomorphae</taxon>
        <taxon>Entelegynae</taxon>
        <taxon>Araneoidea</taxon>
        <taxon>Araneidae</taxon>
        <taxon>Araneus</taxon>
    </lineage>
</organism>
<dbReference type="EMBL" id="BGPR01000142">
    <property type="protein sequence ID" value="GBL98711.1"/>
    <property type="molecule type" value="Genomic_DNA"/>
</dbReference>
<protein>
    <submittedName>
        <fullName evidence="2">Uncharacterized protein</fullName>
    </submittedName>
</protein>
<gene>
    <name evidence="2" type="ORF">AVEN_8615_1</name>
</gene>
<reference evidence="2 3" key="1">
    <citation type="journal article" date="2019" name="Sci. Rep.">
        <title>Orb-weaving spider Araneus ventricosus genome elucidates the spidroin gene catalogue.</title>
        <authorList>
            <person name="Kono N."/>
            <person name="Nakamura H."/>
            <person name="Ohtoshi R."/>
            <person name="Moran D.A.P."/>
            <person name="Shinohara A."/>
            <person name="Yoshida Y."/>
            <person name="Fujiwara M."/>
            <person name="Mori M."/>
            <person name="Tomita M."/>
            <person name="Arakawa K."/>
        </authorList>
    </citation>
    <scope>NUCLEOTIDE SEQUENCE [LARGE SCALE GENOMIC DNA]</scope>
</reference>
<feature type="region of interest" description="Disordered" evidence="1">
    <location>
        <begin position="170"/>
        <end position="209"/>
    </location>
</feature>
<feature type="compositionally biased region" description="Basic and acidic residues" evidence="1">
    <location>
        <begin position="79"/>
        <end position="96"/>
    </location>
</feature>
<feature type="compositionally biased region" description="Acidic residues" evidence="1">
    <location>
        <begin position="193"/>
        <end position="209"/>
    </location>
</feature>
<evidence type="ECO:0000256" key="1">
    <source>
        <dbReference type="SAM" id="MobiDB-lite"/>
    </source>
</evidence>
<keyword evidence="3" id="KW-1185">Reference proteome</keyword>
<dbReference type="Proteomes" id="UP000499080">
    <property type="component" value="Unassembled WGS sequence"/>
</dbReference>
<feature type="region of interest" description="Disordered" evidence="1">
    <location>
        <begin position="79"/>
        <end position="99"/>
    </location>
</feature>
<accession>A0A4Y2C2M7</accession>